<gene>
    <name evidence="1" type="ORF">NS506_06646</name>
    <name evidence="2" type="ORF">NSK11_contig00042-0040</name>
</gene>
<dbReference type="AlphaFoldDB" id="A0A0B8N4F7"/>
<keyword evidence="2" id="KW-0328">Glycosyltransferase</keyword>
<evidence type="ECO:0000313" key="1">
    <source>
        <dbReference type="EMBL" id="APB00677.1"/>
    </source>
</evidence>
<sequence length="81" mass="8468">MASIYDAAVDPSRWPETLVAVMRAFDGAAASLNLTVLGDRHMAIAAGIERAATAVDSGAAAALLDKWSALTASNPRDRRAR</sequence>
<dbReference type="Proteomes" id="UP000037179">
    <property type="component" value="Unassembled WGS sequence"/>
</dbReference>
<organism evidence="2 3">
    <name type="scientific">Nocardia seriolae</name>
    <dbReference type="NCBI Taxonomy" id="37332"/>
    <lineage>
        <taxon>Bacteria</taxon>
        <taxon>Bacillati</taxon>
        <taxon>Actinomycetota</taxon>
        <taxon>Actinomycetes</taxon>
        <taxon>Mycobacteriales</taxon>
        <taxon>Nocardiaceae</taxon>
        <taxon>Nocardia</taxon>
    </lineage>
</organism>
<name>A0A0B8N4F7_9NOCA</name>
<dbReference type="EMBL" id="CP017839">
    <property type="protein sequence ID" value="APB00677.1"/>
    <property type="molecule type" value="Genomic_DNA"/>
</dbReference>
<evidence type="ECO:0000313" key="3">
    <source>
        <dbReference type="Proteomes" id="UP000037179"/>
    </source>
</evidence>
<keyword evidence="2" id="KW-0808">Transferase</keyword>
<evidence type="ECO:0000313" key="4">
    <source>
        <dbReference type="Proteomes" id="UP000180166"/>
    </source>
</evidence>
<reference evidence="1 4" key="3">
    <citation type="submission" date="2016-10" db="EMBL/GenBank/DDBJ databases">
        <title>Genome sequence of Nocardia seriolae strain EM150506, isolated from Anguila japonica.</title>
        <authorList>
            <person name="Han H.-J."/>
        </authorList>
    </citation>
    <scope>NUCLEOTIDE SEQUENCE [LARGE SCALE GENOMIC DNA]</scope>
    <source>
        <strain evidence="1 4">EM150506</strain>
    </source>
</reference>
<reference evidence="2 3" key="2">
    <citation type="journal article" date="2016" name="Genome Announc.">
        <title>Draft Genome Sequence of Erythromycin- and Oxytetracycline-Sensitive Nocardia seriolae Strain U-1 (NBRC 110359).</title>
        <authorList>
            <person name="Imajoh M."/>
            <person name="Sukeda M."/>
            <person name="Shimizu M."/>
            <person name="Yamane J."/>
            <person name="Ohnishi K."/>
            <person name="Oshima S."/>
        </authorList>
    </citation>
    <scope>NUCLEOTIDE SEQUENCE [LARGE SCALE GENOMIC DNA]</scope>
    <source>
        <strain evidence="2 3">U-1</strain>
    </source>
</reference>
<dbReference type="GeneID" id="93373455"/>
<dbReference type="Proteomes" id="UP000180166">
    <property type="component" value="Chromosome"/>
</dbReference>
<evidence type="ECO:0000313" key="2">
    <source>
        <dbReference type="EMBL" id="GAP28787.1"/>
    </source>
</evidence>
<protein>
    <submittedName>
        <fullName evidence="2">Anthranilate phosphoribosyltransferase</fullName>
    </submittedName>
</protein>
<keyword evidence="3" id="KW-1185">Reference proteome</keyword>
<dbReference type="GO" id="GO:0016757">
    <property type="term" value="F:glycosyltransferase activity"/>
    <property type="evidence" value="ECO:0007669"/>
    <property type="project" value="UniProtKB-KW"/>
</dbReference>
<reference evidence="3" key="1">
    <citation type="submission" date="2015-07" db="EMBL/GenBank/DDBJ databases">
        <title>Nocardia seriolae U-1 whole genome shotgun sequence.</title>
        <authorList>
            <person name="Imajoh M."/>
            <person name="Fukumoto Y."/>
            <person name="Sukeda M."/>
            <person name="Yamane J."/>
            <person name="Yamasaki K."/>
            <person name="Shimizu M."/>
            <person name="Ohnishi K."/>
            <person name="Oshima S."/>
        </authorList>
    </citation>
    <scope>NUCLEOTIDE SEQUENCE [LARGE SCALE GENOMIC DNA]</scope>
    <source>
        <strain evidence="3">U-1</strain>
    </source>
</reference>
<dbReference type="KEGG" id="nsr:NS506_06646"/>
<dbReference type="EMBL" id="BBYQ01000042">
    <property type="protein sequence ID" value="GAP28787.1"/>
    <property type="molecule type" value="Genomic_DNA"/>
</dbReference>
<accession>A0A0B8N4F7</accession>
<dbReference type="RefSeq" id="WP_033087128.1">
    <property type="nucleotide sequence ID" value="NZ_AP017900.1"/>
</dbReference>
<proteinExistence type="predicted"/>